<evidence type="ECO:0000313" key="8">
    <source>
        <dbReference type="Proteomes" id="UP000427906"/>
    </source>
</evidence>
<evidence type="ECO:0000256" key="2">
    <source>
        <dbReference type="ARBA" id="ARBA00022759"/>
    </source>
</evidence>
<name>A0A5K7YQW2_9BACT</name>
<dbReference type="RefSeq" id="WP_155318247.1">
    <property type="nucleotide sequence ID" value="NZ_AP021874.1"/>
</dbReference>
<dbReference type="KEGG" id="dalk:DSCA_42190"/>
<keyword evidence="5" id="KW-0378">Hydrolase</keyword>
<dbReference type="Gene3D" id="3.20.20.150">
    <property type="entry name" value="Divalent-metal-dependent TIM barrel enzymes"/>
    <property type="match status" value="1"/>
</dbReference>
<dbReference type="GO" id="GO:0006289">
    <property type="term" value="P:nucleotide-excision repair"/>
    <property type="evidence" value="ECO:0007669"/>
    <property type="project" value="InterPro"/>
</dbReference>
<gene>
    <name evidence="7" type="primary">uvsE</name>
    <name evidence="7" type="ORF">DSCA_42190</name>
</gene>
<dbReference type="AlphaFoldDB" id="A0A5K7YQW2"/>
<keyword evidence="4" id="KW-0228">DNA excision</keyword>
<evidence type="ECO:0000256" key="3">
    <source>
        <dbReference type="ARBA" id="ARBA00022763"/>
    </source>
</evidence>
<keyword evidence="2 7" id="KW-0255">Endonuclease</keyword>
<keyword evidence="8" id="KW-1185">Reference proteome</keyword>
<evidence type="ECO:0000256" key="5">
    <source>
        <dbReference type="ARBA" id="ARBA00022801"/>
    </source>
</evidence>
<proteinExistence type="predicted"/>
<dbReference type="InterPro" id="IPR036237">
    <property type="entry name" value="Xyl_isomerase-like_sf"/>
</dbReference>
<dbReference type="NCBIfam" id="TIGR00629">
    <property type="entry name" value="uvde"/>
    <property type="match status" value="1"/>
</dbReference>
<protein>
    <submittedName>
        <fullName evidence="7">UV DNA damage endonuclease</fullName>
    </submittedName>
</protein>
<dbReference type="Pfam" id="PF03851">
    <property type="entry name" value="UvdE"/>
    <property type="match status" value="1"/>
</dbReference>
<dbReference type="EMBL" id="AP021874">
    <property type="protein sequence ID" value="BBO70289.1"/>
    <property type="molecule type" value="Genomic_DNA"/>
</dbReference>
<dbReference type="PANTHER" id="PTHR31290:SF5">
    <property type="entry name" value="UV-DAMAGE ENDONUCLEASE"/>
    <property type="match status" value="1"/>
</dbReference>
<accession>A0A5K7YQW2</accession>
<dbReference type="GO" id="GO:0004519">
    <property type="term" value="F:endonuclease activity"/>
    <property type="evidence" value="ECO:0007669"/>
    <property type="project" value="UniProtKB-KW"/>
</dbReference>
<evidence type="ECO:0000256" key="4">
    <source>
        <dbReference type="ARBA" id="ARBA00022769"/>
    </source>
</evidence>
<evidence type="ECO:0000313" key="7">
    <source>
        <dbReference type="EMBL" id="BBO70289.1"/>
    </source>
</evidence>
<keyword evidence="1" id="KW-0540">Nuclease</keyword>
<keyword evidence="3" id="KW-0227">DNA damage</keyword>
<dbReference type="GO" id="GO:0016787">
    <property type="term" value="F:hydrolase activity"/>
    <property type="evidence" value="ECO:0007669"/>
    <property type="project" value="UniProtKB-KW"/>
</dbReference>
<dbReference type="SUPFAM" id="SSF51658">
    <property type="entry name" value="Xylose isomerase-like"/>
    <property type="match status" value="1"/>
</dbReference>
<dbReference type="GO" id="GO:0009411">
    <property type="term" value="P:response to UV"/>
    <property type="evidence" value="ECO:0007669"/>
    <property type="project" value="InterPro"/>
</dbReference>
<evidence type="ECO:0000256" key="1">
    <source>
        <dbReference type="ARBA" id="ARBA00022722"/>
    </source>
</evidence>
<sequence length="300" mass="33302">MIRLGLCCIFREEPIKFRRTTAKYLLSLSDGARADHLAAICMENADALYRSLEFCADKGIGAFRINSQILPVKTHPAAGYDLEDLPDGERIIRRFKQCGTFSRKNHIRTSFHPDQFLVLSSPNAGVVQRSVADLEYHAQVARWVAADVITIHGGGAYGDKPAALARLASVIDRLSREVKTRLALENDDRVYTPTDLLPVCAKTGIPLVYDLHHHRCLPDGKGVDEMTRAAMATWNREPLFHLSSPLNGWGNGPSRPHHDFIEPGDFPDGWRNLDLTVDVEAKAKELAVLRLKAELATTGS</sequence>
<dbReference type="PANTHER" id="PTHR31290">
    <property type="entry name" value="UV-DAMAGE ENDONUCLEASE"/>
    <property type="match status" value="1"/>
</dbReference>
<dbReference type="OrthoDB" id="9782576at2"/>
<evidence type="ECO:0000256" key="6">
    <source>
        <dbReference type="ARBA" id="ARBA00023204"/>
    </source>
</evidence>
<dbReference type="InterPro" id="IPR004601">
    <property type="entry name" value="UvdE"/>
</dbReference>
<keyword evidence="6" id="KW-0234">DNA repair</keyword>
<reference evidence="7 8" key="1">
    <citation type="submission" date="2019-11" db="EMBL/GenBank/DDBJ databases">
        <title>Comparative genomics of hydrocarbon-degrading Desulfosarcina strains.</title>
        <authorList>
            <person name="Watanabe M."/>
            <person name="Kojima H."/>
            <person name="Fukui M."/>
        </authorList>
    </citation>
    <scope>NUCLEOTIDE SEQUENCE [LARGE SCALE GENOMIC DNA]</scope>
    <source>
        <strain evidence="7 8">PL12</strain>
    </source>
</reference>
<organism evidence="7 8">
    <name type="scientific">Desulfosarcina alkanivorans</name>
    <dbReference type="NCBI Taxonomy" id="571177"/>
    <lineage>
        <taxon>Bacteria</taxon>
        <taxon>Pseudomonadati</taxon>
        <taxon>Thermodesulfobacteriota</taxon>
        <taxon>Desulfobacteria</taxon>
        <taxon>Desulfobacterales</taxon>
        <taxon>Desulfosarcinaceae</taxon>
        <taxon>Desulfosarcina</taxon>
    </lineage>
</organism>
<dbReference type="Proteomes" id="UP000427906">
    <property type="component" value="Chromosome"/>
</dbReference>